<protein>
    <submittedName>
        <fullName evidence="1">Uncharacterized protein</fullName>
    </submittedName>
</protein>
<organism evidence="1 2">
    <name type="scientific">Rhizobium rhizophilum</name>
    <dbReference type="NCBI Taxonomy" id="1850373"/>
    <lineage>
        <taxon>Bacteria</taxon>
        <taxon>Pseudomonadati</taxon>
        <taxon>Pseudomonadota</taxon>
        <taxon>Alphaproteobacteria</taxon>
        <taxon>Hyphomicrobiales</taxon>
        <taxon>Rhizobiaceae</taxon>
        <taxon>Rhizobium/Agrobacterium group</taxon>
        <taxon>Rhizobium</taxon>
    </lineage>
</organism>
<gene>
    <name evidence="1" type="ORF">E9677_12680</name>
</gene>
<reference evidence="1 2" key="1">
    <citation type="submission" date="2019-04" db="EMBL/GenBank/DDBJ databases">
        <title>Genome sequence of strain 7209-2.</title>
        <authorList>
            <person name="Gao J."/>
            <person name="Sun J."/>
        </authorList>
    </citation>
    <scope>NUCLEOTIDE SEQUENCE [LARGE SCALE GENOMIC DNA]</scope>
    <source>
        <strain evidence="1 2">7209-2</strain>
    </source>
</reference>
<accession>A0ABY2QTZ5</accession>
<dbReference type="EMBL" id="STGT01000003">
    <property type="protein sequence ID" value="THV13757.1"/>
    <property type="molecule type" value="Genomic_DNA"/>
</dbReference>
<evidence type="ECO:0000313" key="1">
    <source>
        <dbReference type="EMBL" id="THV13757.1"/>
    </source>
</evidence>
<comment type="caution">
    <text evidence="1">The sequence shown here is derived from an EMBL/GenBank/DDBJ whole genome shotgun (WGS) entry which is preliminary data.</text>
</comment>
<dbReference type="RefSeq" id="WP_136558465.1">
    <property type="nucleotide sequence ID" value="NZ_STGT01000003.1"/>
</dbReference>
<name>A0ABY2QTZ5_9HYPH</name>
<sequence>MNQHTRRPEQDPPPRRLTDSEKGLVALAGDLVPLLPPAWTHFYNAEEQRREIYIEGDTGPMARPLAILTDDAGYADIEFLIRGAQMLHALVAAGRRQRWIIYQLEAEIRRLKGEPDPDAKKFSHVQQCGTYCGRADFQQWLRDIHGADIADANRIATHVRNMLRVKSRAELDENPEAAARWQSLLKSFKERAR</sequence>
<keyword evidence="2" id="KW-1185">Reference proteome</keyword>
<dbReference type="Proteomes" id="UP000309667">
    <property type="component" value="Unassembled WGS sequence"/>
</dbReference>
<evidence type="ECO:0000313" key="2">
    <source>
        <dbReference type="Proteomes" id="UP000309667"/>
    </source>
</evidence>
<proteinExistence type="predicted"/>